<sequence>MRPSTGRFMQLLKKSAVPKNAQHRVIPPLGHPSVTPTQATLVDQLLARKEAYEKVFEIAQKSADEDCERSSFADKAGFEGTMSSSKREFYIIILSTISTELNPNCSCTSFLYDTF</sequence>
<reference evidence="1 2" key="1">
    <citation type="journal article" date="2017" name="Mol. Ecol.">
        <title>Comparative and population genomic landscape of Phellinus noxius: A hypervariable fungus causing root rot in trees.</title>
        <authorList>
            <person name="Chung C.L."/>
            <person name="Lee T.J."/>
            <person name="Akiba M."/>
            <person name="Lee H.H."/>
            <person name="Kuo T.H."/>
            <person name="Liu D."/>
            <person name="Ke H.M."/>
            <person name="Yokoi T."/>
            <person name="Roa M.B."/>
            <person name="Lu M.J."/>
            <person name="Chang Y.Y."/>
            <person name="Ann P.J."/>
            <person name="Tsai J.N."/>
            <person name="Chen C.Y."/>
            <person name="Tzean S.S."/>
            <person name="Ota Y."/>
            <person name="Hattori T."/>
            <person name="Sahashi N."/>
            <person name="Liou R.F."/>
            <person name="Kikuchi T."/>
            <person name="Tsai I.J."/>
        </authorList>
    </citation>
    <scope>NUCLEOTIDE SEQUENCE [LARGE SCALE GENOMIC DNA]</scope>
    <source>
        <strain evidence="1 2">FFPRI411160</strain>
    </source>
</reference>
<evidence type="ECO:0000313" key="1">
    <source>
        <dbReference type="EMBL" id="PAV23535.1"/>
    </source>
</evidence>
<comment type="caution">
    <text evidence="1">The sequence shown here is derived from an EMBL/GenBank/DDBJ whole genome shotgun (WGS) entry which is preliminary data.</text>
</comment>
<dbReference type="OrthoDB" id="3237970at2759"/>
<dbReference type="InParanoid" id="A0A286UVQ4"/>
<protein>
    <submittedName>
        <fullName evidence="1">Uncharacterized protein</fullName>
    </submittedName>
</protein>
<dbReference type="AlphaFoldDB" id="A0A286UVQ4"/>
<evidence type="ECO:0000313" key="2">
    <source>
        <dbReference type="Proteomes" id="UP000217199"/>
    </source>
</evidence>
<gene>
    <name evidence="1" type="ORF">PNOK_0060300</name>
</gene>
<organism evidence="1 2">
    <name type="scientific">Pyrrhoderma noxium</name>
    <dbReference type="NCBI Taxonomy" id="2282107"/>
    <lineage>
        <taxon>Eukaryota</taxon>
        <taxon>Fungi</taxon>
        <taxon>Dikarya</taxon>
        <taxon>Basidiomycota</taxon>
        <taxon>Agaricomycotina</taxon>
        <taxon>Agaricomycetes</taxon>
        <taxon>Hymenochaetales</taxon>
        <taxon>Hymenochaetaceae</taxon>
        <taxon>Pyrrhoderma</taxon>
    </lineage>
</organism>
<proteinExistence type="predicted"/>
<dbReference type="Proteomes" id="UP000217199">
    <property type="component" value="Unassembled WGS sequence"/>
</dbReference>
<name>A0A286UVQ4_9AGAM</name>
<dbReference type="EMBL" id="NBII01000001">
    <property type="protein sequence ID" value="PAV23535.1"/>
    <property type="molecule type" value="Genomic_DNA"/>
</dbReference>
<accession>A0A286UVQ4</accession>
<keyword evidence="2" id="KW-1185">Reference proteome</keyword>